<reference evidence="1 2" key="1">
    <citation type="submission" date="2023-12" db="EMBL/GenBank/DDBJ databases">
        <title>Blastococcus brunescens sp. nov., an actonobacterium isolated from sandstone collected in sahara desert.</title>
        <authorList>
            <person name="Gtari M."/>
            <person name="Ghodhbane F."/>
        </authorList>
    </citation>
    <scope>NUCLEOTIDE SEQUENCE [LARGE SCALE GENOMIC DNA]</scope>
    <source>
        <strain evidence="1 2">BMG 8361</strain>
    </source>
</reference>
<dbReference type="InterPro" id="IPR043129">
    <property type="entry name" value="ATPase_NBD"/>
</dbReference>
<protein>
    <submittedName>
        <fullName evidence="1">Glutamate mutase L</fullName>
    </submittedName>
</protein>
<keyword evidence="2" id="KW-1185">Reference proteome</keyword>
<evidence type="ECO:0000313" key="1">
    <source>
        <dbReference type="EMBL" id="WRL64041.1"/>
    </source>
</evidence>
<accession>A0ABZ1B1K9</accession>
<dbReference type="Proteomes" id="UP001324287">
    <property type="component" value="Chromosome"/>
</dbReference>
<dbReference type="Gene3D" id="3.30.420.40">
    <property type="match status" value="1"/>
</dbReference>
<sequence length="72" mass="7097">MIACVDIGSTFTKAALVDPATGRLLATAQAPTTLDDVVTGALAATAGFPEAPVVACSSAGAGCGWRWSATRS</sequence>
<organism evidence="1 2">
    <name type="scientific">Blastococcus brunescens</name>
    <dbReference type="NCBI Taxonomy" id="1564165"/>
    <lineage>
        <taxon>Bacteria</taxon>
        <taxon>Bacillati</taxon>
        <taxon>Actinomycetota</taxon>
        <taxon>Actinomycetes</taxon>
        <taxon>Geodermatophilales</taxon>
        <taxon>Geodermatophilaceae</taxon>
        <taxon>Blastococcus</taxon>
    </lineage>
</organism>
<evidence type="ECO:0000313" key="2">
    <source>
        <dbReference type="Proteomes" id="UP001324287"/>
    </source>
</evidence>
<dbReference type="EMBL" id="CP141261">
    <property type="protein sequence ID" value="WRL64041.1"/>
    <property type="molecule type" value="Genomic_DNA"/>
</dbReference>
<dbReference type="Pfam" id="PF13941">
    <property type="entry name" value="MutL"/>
    <property type="match status" value="1"/>
</dbReference>
<proteinExistence type="predicted"/>
<dbReference type="InterPro" id="IPR006230">
    <property type="entry name" value="MutL"/>
</dbReference>
<gene>
    <name evidence="1" type="ORF">U6N30_31395</name>
</gene>
<name>A0ABZ1B1K9_9ACTN</name>
<dbReference type="SUPFAM" id="SSF53067">
    <property type="entry name" value="Actin-like ATPase domain"/>
    <property type="match status" value="1"/>
</dbReference>